<dbReference type="RefSeq" id="WP_128201651.1">
    <property type="nucleotide sequence ID" value="NZ_SACT01000021.1"/>
</dbReference>
<evidence type="ECO:0000313" key="12">
    <source>
        <dbReference type="Proteomes" id="UP000288178"/>
    </source>
</evidence>
<organism evidence="11 12">
    <name type="scientific">Rubrivivax albus</name>
    <dbReference type="NCBI Taxonomy" id="2499835"/>
    <lineage>
        <taxon>Bacteria</taxon>
        <taxon>Pseudomonadati</taxon>
        <taxon>Pseudomonadota</taxon>
        <taxon>Betaproteobacteria</taxon>
        <taxon>Burkholderiales</taxon>
        <taxon>Sphaerotilaceae</taxon>
        <taxon>Rubrivivax</taxon>
    </lineage>
</organism>
<dbReference type="InterPro" id="IPR000182">
    <property type="entry name" value="GNAT_dom"/>
</dbReference>
<keyword evidence="12" id="KW-1185">Reference proteome</keyword>
<gene>
    <name evidence="11" type="ORF">ENE75_24340</name>
</gene>
<dbReference type="Proteomes" id="UP000288178">
    <property type="component" value="Unassembled WGS sequence"/>
</dbReference>
<dbReference type="Gene3D" id="3.40.630.30">
    <property type="match status" value="1"/>
</dbReference>
<dbReference type="PANTHER" id="PTHR43072">
    <property type="entry name" value="N-ACETYLTRANSFERASE"/>
    <property type="match status" value="1"/>
</dbReference>
<dbReference type="SUPFAM" id="SSF55729">
    <property type="entry name" value="Acyl-CoA N-acyltransferases (Nat)"/>
    <property type="match status" value="1"/>
</dbReference>
<evidence type="ECO:0000256" key="1">
    <source>
        <dbReference type="ARBA" id="ARBA00011738"/>
    </source>
</evidence>
<sequence length="153" mass="16785">MRPEPLSSVEDPDWLRLRSELWPDCSVAEHIDEMRSFLIELSRFAQFVVRLPELGAVGFAEASIRSDYVAGASSSPVGFLEGLYVVPLARRRGVARALVQEVAAWAIGMGCSELASDTEISNTLSQAAHLRLGFTEAERIVCFNMSLSPKNDA</sequence>
<dbReference type="NCBIfam" id="NF043067">
    <property type="entry name" value="AAC_6p_group_E"/>
    <property type="match status" value="1"/>
</dbReference>
<accession>A0A437JKW2</accession>
<dbReference type="PIRSF" id="PIRSF000452">
    <property type="entry name" value="6-N-acetyltransf"/>
    <property type="match status" value="1"/>
</dbReference>
<dbReference type="InterPro" id="IPR024170">
    <property type="entry name" value="Aminoglycoside_N6-AcTrfrase"/>
</dbReference>
<evidence type="ECO:0000313" key="11">
    <source>
        <dbReference type="EMBL" id="RVT47231.1"/>
    </source>
</evidence>
<evidence type="ECO:0000256" key="5">
    <source>
        <dbReference type="ARBA" id="ARBA00023251"/>
    </source>
</evidence>
<dbReference type="AlphaFoldDB" id="A0A437JKW2"/>
<feature type="domain" description="N-acetyltransferase" evidence="10">
    <location>
        <begin position="1"/>
        <end position="153"/>
    </location>
</feature>
<reference evidence="11 12" key="1">
    <citation type="submission" date="2019-01" db="EMBL/GenBank/DDBJ databases">
        <authorList>
            <person name="Chen W.-M."/>
        </authorList>
    </citation>
    <scope>NUCLEOTIDE SEQUENCE [LARGE SCALE GENOMIC DNA]</scope>
    <source>
        <strain evidence="11 12">ICH-3</strain>
    </source>
</reference>
<keyword evidence="6 9" id="KW-0012">Acyltransferase</keyword>
<comment type="function">
    <text evidence="9">Catalyzes the transfer of an acetyl group from acetyl-CoA to the 6'-amino group of aminoglycoside molecules conferring resistance to antibiotics containing the purpurosamine ring.</text>
</comment>
<evidence type="ECO:0000256" key="7">
    <source>
        <dbReference type="ARBA" id="ARBA00029660"/>
    </source>
</evidence>
<comment type="caution">
    <text evidence="11">The sequence shown here is derived from an EMBL/GenBank/DDBJ whole genome shotgun (WGS) entry which is preliminary data.</text>
</comment>
<comment type="subunit">
    <text evidence="1 9">Homodimer.</text>
</comment>
<dbReference type="GO" id="GO:0047663">
    <property type="term" value="F:aminoglycoside 6'-N-acetyltransferase activity"/>
    <property type="evidence" value="ECO:0007669"/>
    <property type="project" value="UniProtKB-EC"/>
</dbReference>
<evidence type="ECO:0000256" key="9">
    <source>
        <dbReference type="PIRNR" id="PIRNR000452"/>
    </source>
</evidence>
<comment type="catalytic activity">
    <reaction evidence="8 9">
        <text>kanamycin B + acetyl-CoA = N(6')-acetylkanamycin B + CoA + H(+)</text>
        <dbReference type="Rhea" id="RHEA:16449"/>
        <dbReference type="ChEBI" id="CHEBI:15378"/>
        <dbReference type="ChEBI" id="CHEBI:57287"/>
        <dbReference type="ChEBI" id="CHEBI:57288"/>
        <dbReference type="ChEBI" id="CHEBI:58390"/>
        <dbReference type="ChEBI" id="CHEBI:58549"/>
        <dbReference type="EC" id="2.3.1.82"/>
    </reaction>
</comment>
<evidence type="ECO:0000256" key="6">
    <source>
        <dbReference type="ARBA" id="ARBA00023315"/>
    </source>
</evidence>
<evidence type="ECO:0000256" key="3">
    <source>
        <dbReference type="ARBA" id="ARBA00017677"/>
    </source>
</evidence>
<dbReference type="PANTHER" id="PTHR43072:SF60">
    <property type="entry name" value="L-2,4-DIAMINOBUTYRIC ACID ACETYLTRANSFERASE"/>
    <property type="match status" value="1"/>
</dbReference>
<dbReference type="Pfam" id="PF00583">
    <property type="entry name" value="Acetyltransf_1"/>
    <property type="match status" value="1"/>
</dbReference>
<dbReference type="EC" id="2.3.1.82" evidence="2 9"/>
<dbReference type="EMBL" id="SACT01000021">
    <property type="protein sequence ID" value="RVT47231.1"/>
    <property type="molecule type" value="Genomic_DNA"/>
</dbReference>
<dbReference type="OrthoDB" id="118633at2"/>
<evidence type="ECO:0000259" key="10">
    <source>
        <dbReference type="PROSITE" id="PS51186"/>
    </source>
</evidence>
<evidence type="ECO:0000256" key="4">
    <source>
        <dbReference type="ARBA" id="ARBA00022679"/>
    </source>
</evidence>
<evidence type="ECO:0000256" key="2">
    <source>
        <dbReference type="ARBA" id="ARBA00012888"/>
    </source>
</evidence>
<proteinExistence type="predicted"/>
<dbReference type="GO" id="GO:0046677">
    <property type="term" value="P:response to antibiotic"/>
    <property type="evidence" value="ECO:0007669"/>
    <property type="project" value="UniProtKB-KW"/>
</dbReference>
<protein>
    <recommendedName>
        <fullName evidence="3 9">Aminoglycoside N(6')-acetyltransferase type 1</fullName>
        <ecNumber evidence="2 9">2.3.1.82</ecNumber>
    </recommendedName>
    <alternativeName>
        <fullName evidence="7 9">Aminoglycoside resistance protein</fullName>
    </alternativeName>
</protein>
<name>A0A437JKW2_9BURK</name>
<evidence type="ECO:0000256" key="8">
    <source>
        <dbReference type="ARBA" id="ARBA00048923"/>
    </source>
</evidence>
<keyword evidence="4 9" id="KW-0808">Transferase</keyword>
<dbReference type="CDD" id="cd04301">
    <property type="entry name" value="NAT_SF"/>
    <property type="match status" value="1"/>
</dbReference>
<dbReference type="PROSITE" id="PS51186">
    <property type="entry name" value="GNAT"/>
    <property type="match status" value="1"/>
</dbReference>
<dbReference type="InterPro" id="IPR016181">
    <property type="entry name" value="Acyl_CoA_acyltransferase"/>
</dbReference>
<keyword evidence="5 9" id="KW-0046">Antibiotic resistance</keyword>